<dbReference type="Proteomes" id="UP000324800">
    <property type="component" value="Unassembled WGS sequence"/>
</dbReference>
<protein>
    <submittedName>
        <fullName evidence="1">Uncharacterized protein</fullName>
    </submittedName>
</protein>
<gene>
    <name evidence="1" type="ORF">EZS28_010706</name>
</gene>
<reference evidence="1 2" key="1">
    <citation type="submission" date="2019-03" db="EMBL/GenBank/DDBJ databases">
        <title>Single cell metagenomics reveals metabolic interactions within the superorganism composed of flagellate Streblomastix strix and complex community of Bacteroidetes bacteria on its surface.</title>
        <authorList>
            <person name="Treitli S.C."/>
            <person name="Kolisko M."/>
            <person name="Husnik F."/>
            <person name="Keeling P."/>
            <person name="Hampl V."/>
        </authorList>
    </citation>
    <scope>NUCLEOTIDE SEQUENCE [LARGE SCALE GENOMIC DNA]</scope>
    <source>
        <strain evidence="1">ST1C</strain>
    </source>
</reference>
<dbReference type="AlphaFoldDB" id="A0A5J4WHJ9"/>
<accession>A0A5J4WHJ9</accession>
<evidence type="ECO:0000313" key="2">
    <source>
        <dbReference type="Proteomes" id="UP000324800"/>
    </source>
</evidence>
<dbReference type="EMBL" id="SNRW01002147">
    <property type="protein sequence ID" value="KAA6393769.1"/>
    <property type="molecule type" value="Genomic_DNA"/>
</dbReference>
<comment type="caution">
    <text evidence="1">The sequence shown here is derived from an EMBL/GenBank/DDBJ whole genome shotgun (WGS) entry which is preliminary data.</text>
</comment>
<evidence type="ECO:0000313" key="1">
    <source>
        <dbReference type="EMBL" id="KAA6393769.1"/>
    </source>
</evidence>
<name>A0A5J4WHJ9_9EUKA</name>
<proteinExistence type="predicted"/>
<organism evidence="1 2">
    <name type="scientific">Streblomastix strix</name>
    <dbReference type="NCBI Taxonomy" id="222440"/>
    <lineage>
        <taxon>Eukaryota</taxon>
        <taxon>Metamonada</taxon>
        <taxon>Preaxostyla</taxon>
        <taxon>Oxymonadida</taxon>
        <taxon>Streblomastigidae</taxon>
        <taxon>Streblomastix</taxon>
    </lineage>
</organism>
<sequence>MYILRNRKSDVIIELIIGQEQCGSGGRYGASEMENDIEEDDYDYYESQAATQDRVKSRAKPFEILLFNPSLIQRTRMHGGLQFRVEEEDVLATLVDLDDNETTPDNVVVYDKKNNAIYSVDGYSTAIGIMRERQSLVVSEHSPSMQKKVIDANGGAKLPMATKQQTMASAWNSVLIGPAVDVLEKQDGKIDIYNRSNKTKIEQGQYEYLPIAKRIGGYDLVKSNSQIINESINESINKTTNEAVINFSNNLVIYPYGHSFL</sequence>